<dbReference type="SUPFAM" id="SSF64268">
    <property type="entry name" value="PX domain"/>
    <property type="match status" value="1"/>
</dbReference>
<evidence type="ECO:0000313" key="3">
    <source>
        <dbReference type="EMBL" id="ETO01391.1"/>
    </source>
</evidence>
<reference evidence="3 4" key="1">
    <citation type="journal article" date="2013" name="Curr. Biol.">
        <title>The Genome of the Foraminiferan Reticulomyxa filosa.</title>
        <authorList>
            <person name="Glockner G."/>
            <person name="Hulsmann N."/>
            <person name="Schleicher M."/>
            <person name="Noegel A.A."/>
            <person name="Eichinger L."/>
            <person name="Gallinger C."/>
            <person name="Pawlowski J."/>
            <person name="Sierra R."/>
            <person name="Euteneuer U."/>
            <person name="Pillet L."/>
            <person name="Moustafa A."/>
            <person name="Platzer M."/>
            <person name="Groth M."/>
            <person name="Szafranski K."/>
            <person name="Schliwa M."/>
        </authorList>
    </citation>
    <scope>NUCLEOTIDE SEQUENCE [LARGE SCALE GENOMIC DNA]</scope>
</reference>
<dbReference type="InterPro" id="IPR036871">
    <property type="entry name" value="PX_dom_sf"/>
</dbReference>
<dbReference type="EMBL" id="ASPP01038436">
    <property type="protein sequence ID" value="ETO01391.1"/>
    <property type="molecule type" value="Genomic_DNA"/>
</dbReference>
<dbReference type="Gene3D" id="3.30.1520.10">
    <property type="entry name" value="Phox-like domain"/>
    <property type="match status" value="1"/>
</dbReference>
<evidence type="ECO:0000256" key="1">
    <source>
        <dbReference type="SAM" id="MobiDB-lite"/>
    </source>
</evidence>
<feature type="domain" description="PX" evidence="2">
    <location>
        <begin position="1"/>
        <end position="138"/>
    </location>
</feature>
<dbReference type="InterPro" id="IPR001683">
    <property type="entry name" value="PX_dom"/>
</dbReference>
<sequence length="281" mass="31959">MTTSSPFEIKISNYLSIYFDDNIVLYECVLTSPQSLIKHYLRYSDFLRVHQSAQKQWTASSSGLNFPAFPPKKRFTLNKKIPEFLQQRVSSLNQWLSEMQRYMSEESKKRAPLRRQVVDELFGKTIALELIKNGDFESVSYFELRGDELLSIEDDVNGTMMHYGVASHSLEAMEWLLKQITQNADSKPDPTNTVDYLMKQRKDDFGWTALSLAKFLQKKIPGNFCHDLEALINNFQTASTSPAEAKTPEENVSVTETTSNANNTNANANENIATNADTNAN</sequence>
<evidence type="ECO:0000259" key="2">
    <source>
        <dbReference type="PROSITE" id="PS50195"/>
    </source>
</evidence>
<organism evidence="3 4">
    <name type="scientific">Reticulomyxa filosa</name>
    <dbReference type="NCBI Taxonomy" id="46433"/>
    <lineage>
        <taxon>Eukaryota</taxon>
        <taxon>Sar</taxon>
        <taxon>Rhizaria</taxon>
        <taxon>Retaria</taxon>
        <taxon>Foraminifera</taxon>
        <taxon>Monothalamids</taxon>
        <taxon>Reticulomyxidae</taxon>
        <taxon>Reticulomyxa</taxon>
    </lineage>
</organism>
<evidence type="ECO:0000313" key="4">
    <source>
        <dbReference type="Proteomes" id="UP000023152"/>
    </source>
</evidence>
<dbReference type="Pfam" id="PF00787">
    <property type="entry name" value="PX"/>
    <property type="match status" value="1"/>
</dbReference>
<dbReference type="GO" id="GO:0035091">
    <property type="term" value="F:phosphatidylinositol binding"/>
    <property type="evidence" value="ECO:0007669"/>
    <property type="project" value="InterPro"/>
</dbReference>
<dbReference type="Proteomes" id="UP000023152">
    <property type="component" value="Unassembled WGS sequence"/>
</dbReference>
<name>X6LJ81_RETFI</name>
<dbReference type="CDD" id="cd06093">
    <property type="entry name" value="PX_domain"/>
    <property type="match status" value="1"/>
</dbReference>
<gene>
    <name evidence="3" type="ORF">RFI_36049</name>
</gene>
<feature type="non-terminal residue" evidence="3">
    <location>
        <position position="281"/>
    </location>
</feature>
<keyword evidence="4" id="KW-1185">Reference proteome</keyword>
<dbReference type="AlphaFoldDB" id="X6LJ81"/>
<proteinExistence type="predicted"/>
<protein>
    <submittedName>
        <fullName evidence="3">PX domain containing protein</fullName>
    </submittedName>
</protein>
<comment type="caution">
    <text evidence="3">The sequence shown here is derived from an EMBL/GenBank/DDBJ whole genome shotgun (WGS) entry which is preliminary data.</text>
</comment>
<feature type="region of interest" description="Disordered" evidence="1">
    <location>
        <begin position="257"/>
        <end position="281"/>
    </location>
</feature>
<dbReference type="PROSITE" id="PS50195">
    <property type="entry name" value="PX"/>
    <property type="match status" value="1"/>
</dbReference>
<accession>X6LJ81</accession>